<accession>A0A846K494</accession>
<gene>
    <name evidence="2" type="ORF">FDB51_14955</name>
</gene>
<evidence type="ECO:0000313" key="3">
    <source>
        <dbReference type="Proteomes" id="UP000473681"/>
    </source>
</evidence>
<dbReference type="AlphaFoldDB" id="A0A846K494"/>
<organism evidence="2 3">
    <name type="scientific">Clostridium botulinum</name>
    <dbReference type="NCBI Taxonomy" id="1491"/>
    <lineage>
        <taxon>Bacteria</taxon>
        <taxon>Bacillati</taxon>
        <taxon>Bacillota</taxon>
        <taxon>Clostridia</taxon>
        <taxon>Eubacteriales</taxon>
        <taxon>Clostridiaceae</taxon>
        <taxon>Clostridium</taxon>
    </lineage>
</organism>
<evidence type="ECO:0000259" key="1">
    <source>
        <dbReference type="Pfam" id="PF05713"/>
    </source>
</evidence>
<evidence type="ECO:0000313" key="2">
    <source>
        <dbReference type="EMBL" id="NFN36382.1"/>
    </source>
</evidence>
<dbReference type="InterPro" id="IPR008687">
    <property type="entry name" value="MobC"/>
</dbReference>
<proteinExistence type="predicted"/>
<protein>
    <submittedName>
        <fullName evidence="2">MobC family plasmid mobilization relaxosome protein</fullName>
    </submittedName>
</protein>
<comment type="caution">
    <text evidence="2">The sequence shown here is derived from an EMBL/GenBank/DDBJ whole genome shotgun (WGS) entry which is preliminary data.</text>
</comment>
<dbReference type="Proteomes" id="UP000473681">
    <property type="component" value="Unassembled WGS sequence"/>
</dbReference>
<dbReference type="EMBL" id="SWVK01000023">
    <property type="protein sequence ID" value="NFN36382.1"/>
    <property type="molecule type" value="Genomic_DNA"/>
</dbReference>
<name>A0A846K494_CLOBO</name>
<sequence length="176" mass="20811">MNETEEIKICKKCGNEYPNNKNYFSKKGNKLRDICKKCDNYSRKERANKERKSLSKSRIVLTEKEERSFSKKAAQFNMSKADFLKLVILKAEAETFIKIDSRCFDIFNSQIMGIATNINQIAHVCNATKSVYQTDIEDLRMEFKNIREWQRKLEEEFKMIDTSIKYTNEILTFDNI</sequence>
<dbReference type="Pfam" id="PF05713">
    <property type="entry name" value="MobC"/>
    <property type="match status" value="1"/>
</dbReference>
<feature type="domain" description="Bacterial mobilisation" evidence="1">
    <location>
        <begin position="110"/>
        <end position="137"/>
    </location>
</feature>
<reference evidence="2 3" key="1">
    <citation type="submission" date="2019-04" db="EMBL/GenBank/DDBJ databases">
        <title>Genome sequencing of Clostridium botulinum Groups I-IV and Clostridium butyricum.</title>
        <authorList>
            <person name="Brunt J."/>
            <person name="Van Vliet A.H.M."/>
            <person name="Stringer S.C."/>
            <person name="Carter A.T."/>
            <person name="Peck M.W."/>
        </authorList>
    </citation>
    <scope>NUCLEOTIDE SEQUENCE [LARGE SCALE GENOMIC DNA]</scope>
    <source>
        <strain evidence="2 3">CB-K-33E</strain>
    </source>
</reference>